<feature type="transmembrane region" description="Helical" evidence="1">
    <location>
        <begin position="229"/>
        <end position="246"/>
    </location>
</feature>
<evidence type="ECO:0000313" key="3">
    <source>
        <dbReference type="Proteomes" id="UP000468638"/>
    </source>
</evidence>
<dbReference type="InterPro" id="IPR007354">
    <property type="entry name" value="CruF-like"/>
</dbReference>
<keyword evidence="1" id="KW-0812">Transmembrane</keyword>
<reference evidence="2 3" key="1">
    <citation type="submission" date="2019-11" db="EMBL/GenBank/DDBJ databases">
        <title>Genome sequences of 17 halophilic strains isolated from different environments.</title>
        <authorList>
            <person name="Furrow R.E."/>
        </authorList>
    </citation>
    <scope>NUCLEOTIDE SEQUENCE [LARGE SCALE GENOMIC DNA]</scope>
    <source>
        <strain evidence="2 3">22514_16_FS</strain>
    </source>
</reference>
<accession>A0A6I4ZX74</accession>
<sequence>MTIIRSVIFYITIFIYLQVEGDYVSVWLFRFYLIWFGCGFVLLSFDILPPALQWANAVFLTLAGLLGGIYFLKQYGPKKGITYSLFVIIMSISIEHIGVQYQWWFGHYHYTQDFGPMIGGVPFAIGFAWLMVMAGAHEISRTLLHRLSNLVYLLLFIIVGGLLAVSIDLILDPVAFHVKNYWVWTKGSFYYDIPFTNFSGWFILAAFFQLLAHIWFYKDPPKDMIWRTRVIVVYSSTQILFIWLAFLGGLYGAALLVTSLMLLWGLVYIKMRHDS</sequence>
<gene>
    <name evidence="2" type="ORF">GLW05_14410</name>
</gene>
<feature type="transmembrane region" description="Helical" evidence="1">
    <location>
        <begin position="149"/>
        <end position="171"/>
    </location>
</feature>
<feature type="transmembrane region" description="Helical" evidence="1">
    <location>
        <begin position="117"/>
        <end position="137"/>
    </location>
</feature>
<dbReference type="PANTHER" id="PTHR39419">
    <property type="entry name" value="SLL0814 PROTEIN"/>
    <property type="match status" value="1"/>
</dbReference>
<evidence type="ECO:0000313" key="2">
    <source>
        <dbReference type="EMBL" id="MYL34785.1"/>
    </source>
</evidence>
<feature type="transmembrane region" description="Helical" evidence="1">
    <location>
        <begin position="252"/>
        <end position="269"/>
    </location>
</feature>
<name>A0A6I4ZX74_9BACI</name>
<keyword evidence="1" id="KW-0472">Membrane</keyword>
<feature type="transmembrane region" description="Helical" evidence="1">
    <location>
        <begin position="84"/>
        <end position="105"/>
    </location>
</feature>
<dbReference type="PANTHER" id="PTHR39419:SF1">
    <property type="entry name" value="SLL0814 PROTEIN"/>
    <property type="match status" value="1"/>
</dbReference>
<comment type="caution">
    <text evidence="2">The sequence shown here is derived from an EMBL/GenBank/DDBJ whole genome shotgun (WGS) entry which is preliminary data.</text>
</comment>
<dbReference type="Pfam" id="PF04240">
    <property type="entry name" value="Caroten_synth"/>
    <property type="match status" value="1"/>
</dbReference>
<dbReference type="Proteomes" id="UP000468638">
    <property type="component" value="Unassembled WGS sequence"/>
</dbReference>
<keyword evidence="1" id="KW-1133">Transmembrane helix</keyword>
<proteinExistence type="predicted"/>
<dbReference type="AlphaFoldDB" id="A0A6I4ZX74"/>
<feature type="transmembrane region" description="Helical" evidence="1">
    <location>
        <begin position="198"/>
        <end position="217"/>
    </location>
</feature>
<dbReference type="EMBL" id="WMEQ01000011">
    <property type="protein sequence ID" value="MYL34785.1"/>
    <property type="molecule type" value="Genomic_DNA"/>
</dbReference>
<organism evidence="2 3">
    <name type="scientific">Pontibacillus yanchengensis</name>
    <dbReference type="NCBI Taxonomy" id="462910"/>
    <lineage>
        <taxon>Bacteria</taxon>
        <taxon>Bacillati</taxon>
        <taxon>Bacillota</taxon>
        <taxon>Bacilli</taxon>
        <taxon>Bacillales</taxon>
        <taxon>Bacillaceae</taxon>
        <taxon>Pontibacillus</taxon>
    </lineage>
</organism>
<evidence type="ECO:0000256" key="1">
    <source>
        <dbReference type="SAM" id="Phobius"/>
    </source>
</evidence>
<protein>
    <submittedName>
        <fullName evidence="2">Carotenoid biosynthesis protein</fullName>
    </submittedName>
</protein>
<feature type="transmembrane region" description="Helical" evidence="1">
    <location>
        <begin position="51"/>
        <end position="72"/>
    </location>
</feature>